<evidence type="ECO:0000256" key="3">
    <source>
        <dbReference type="ARBA" id="ARBA00022806"/>
    </source>
</evidence>
<dbReference type="SUPFAM" id="SSF52540">
    <property type="entry name" value="P-loop containing nucleoside triphosphate hydrolases"/>
    <property type="match status" value="1"/>
</dbReference>
<dbReference type="GO" id="GO:0043138">
    <property type="term" value="F:3'-5' DNA helicase activity"/>
    <property type="evidence" value="ECO:0007669"/>
    <property type="project" value="TreeGrafter"/>
</dbReference>
<dbReference type="KEGG" id="ccot:CCAX7_10890"/>
<dbReference type="GO" id="GO:0000725">
    <property type="term" value="P:recombinational repair"/>
    <property type="evidence" value="ECO:0007669"/>
    <property type="project" value="TreeGrafter"/>
</dbReference>
<keyword evidence="4" id="KW-0067">ATP-binding</keyword>
<dbReference type="GO" id="GO:0016787">
    <property type="term" value="F:hydrolase activity"/>
    <property type="evidence" value="ECO:0007669"/>
    <property type="project" value="UniProtKB-UniRule"/>
</dbReference>
<dbReference type="PROSITE" id="PS51198">
    <property type="entry name" value="UVRD_HELICASE_ATP_BIND"/>
    <property type="match status" value="1"/>
</dbReference>
<dbReference type="Proteomes" id="UP000287394">
    <property type="component" value="Chromosome"/>
</dbReference>
<evidence type="ECO:0000313" key="5">
    <source>
        <dbReference type="EMBL" id="BDI29038.1"/>
    </source>
</evidence>
<dbReference type="PANTHER" id="PTHR11070:SF2">
    <property type="entry name" value="ATP-DEPENDENT DNA HELICASE SRS2"/>
    <property type="match status" value="1"/>
</dbReference>
<accession>A0A402CUM2</accession>
<evidence type="ECO:0000256" key="2">
    <source>
        <dbReference type="ARBA" id="ARBA00022801"/>
    </source>
</evidence>
<evidence type="ECO:0000313" key="6">
    <source>
        <dbReference type="Proteomes" id="UP000287394"/>
    </source>
</evidence>
<dbReference type="GO" id="GO:0033202">
    <property type="term" value="C:DNA helicase complex"/>
    <property type="evidence" value="ECO:0007669"/>
    <property type="project" value="TreeGrafter"/>
</dbReference>
<keyword evidence="1" id="KW-0547">Nucleotide-binding</keyword>
<dbReference type="AlphaFoldDB" id="A0A402CUM2"/>
<dbReference type="GO" id="GO:0003677">
    <property type="term" value="F:DNA binding"/>
    <property type="evidence" value="ECO:0007669"/>
    <property type="project" value="InterPro"/>
</dbReference>
<dbReference type="InterPro" id="IPR027417">
    <property type="entry name" value="P-loop_NTPase"/>
</dbReference>
<evidence type="ECO:0000256" key="1">
    <source>
        <dbReference type="ARBA" id="ARBA00022741"/>
    </source>
</evidence>
<sequence>MISPLLEGLNEPQTQAVLHESGPLLIFAGAGSGKTNALTKRIAYLIRERYVRPYNILAVTFTNKAAAEMKERIVRLVGETVTRELWADWEKHIGKKR</sequence>
<dbReference type="Pfam" id="PF00580">
    <property type="entry name" value="UvrD-helicase"/>
    <property type="match status" value="1"/>
</dbReference>
<gene>
    <name evidence="5" type="ORF">CCAX7_10890</name>
</gene>
<dbReference type="GO" id="GO:0005829">
    <property type="term" value="C:cytosol"/>
    <property type="evidence" value="ECO:0007669"/>
    <property type="project" value="TreeGrafter"/>
</dbReference>
<dbReference type="PANTHER" id="PTHR11070">
    <property type="entry name" value="UVRD / RECB / PCRA DNA HELICASE FAMILY MEMBER"/>
    <property type="match status" value="1"/>
</dbReference>
<protein>
    <submittedName>
        <fullName evidence="5">Uncharacterized protein</fullName>
    </submittedName>
</protein>
<reference evidence="5 6" key="1">
    <citation type="journal article" date="2019" name="Int. J. Syst. Evol. Microbiol.">
        <title>Capsulimonas corticalis gen. nov., sp. nov., an aerobic capsulated bacterium, of a novel bacterial order, Capsulimonadales ord. nov., of the class Armatimonadia of the phylum Armatimonadetes.</title>
        <authorList>
            <person name="Li J."/>
            <person name="Kudo C."/>
            <person name="Tonouchi A."/>
        </authorList>
    </citation>
    <scope>NUCLEOTIDE SEQUENCE [LARGE SCALE GENOMIC DNA]</scope>
    <source>
        <strain evidence="5 6">AX-7</strain>
    </source>
</reference>
<proteinExistence type="predicted"/>
<keyword evidence="6" id="KW-1185">Reference proteome</keyword>
<dbReference type="CDD" id="cd17932">
    <property type="entry name" value="DEXQc_UvrD"/>
    <property type="match status" value="1"/>
</dbReference>
<keyword evidence="3" id="KW-0347">Helicase</keyword>
<evidence type="ECO:0000256" key="4">
    <source>
        <dbReference type="ARBA" id="ARBA00022840"/>
    </source>
</evidence>
<organism evidence="5 6">
    <name type="scientific">Capsulimonas corticalis</name>
    <dbReference type="NCBI Taxonomy" id="2219043"/>
    <lineage>
        <taxon>Bacteria</taxon>
        <taxon>Bacillati</taxon>
        <taxon>Armatimonadota</taxon>
        <taxon>Armatimonadia</taxon>
        <taxon>Capsulimonadales</taxon>
        <taxon>Capsulimonadaceae</taxon>
        <taxon>Capsulimonas</taxon>
    </lineage>
</organism>
<name>A0A402CUM2_9BACT</name>
<keyword evidence="2" id="KW-0378">Hydrolase</keyword>
<dbReference type="GO" id="GO:0005524">
    <property type="term" value="F:ATP binding"/>
    <property type="evidence" value="ECO:0007669"/>
    <property type="project" value="UniProtKB-UniRule"/>
</dbReference>
<dbReference type="EMBL" id="AP025739">
    <property type="protein sequence ID" value="BDI29038.1"/>
    <property type="molecule type" value="Genomic_DNA"/>
</dbReference>
<dbReference type="InterPro" id="IPR014016">
    <property type="entry name" value="UvrD-like_ATP-bd"/>
</dbReference>
<dbReference type="Gene3D" id="3.40.50.300">
    <property type="entry name" value="P-loop containing nucleotide triphosphate hydrolases"/>
    <property type="match status" value="1"/>
</dbReference>
<dbReference type="OrthoDB" id="9810135at2"/>
<dbReference type="InterPro" id="IPR000212">
    <property type="entry name" value="DNA_helicase_UvrD/REP"/>
</dbReference>